<sequence>MSNTKSKSCISQYLKSRENVIKEEIQCAIGNNLELNEKENVVNEYIMKQKYKELDEGFLDPHNFSPGNHFFKVRGKLENSKVFEFIRKIPKGASLHSHDTAMASGEYLYSLTFRDNLYGCAKDRGWTMQFFQEPPSSNWKPLSQLRTSGTFESFLKSKLTLVCDNPEVKYPDLNTVWSNFQNLFINLEKLICYKPIFKEYFYQALKETYEDNVKYIEFRGYLPTVYDLDGTEYGPCEVVGMYDEVRKQFKQDYPDFFGCKFIFAPHRMVDKTVMDNYVKIYKEIKAQYPEFVIGFDLVGQEDLGYPLTYFIPQLLEMKEFGCKFFFHAGETHWNGQLTDQNLVDAILLDTVRLGHAFAILKHPVLAKIVKEKGIAIEVCPISNQVLKLIDDLRSHPASILIANNYPVVIGCDDPSFFGTKGISYDWYVTFMAMCHRDSDLRLLKQLAINSLDYSALEGEEKVRAKQQWQNEWTMFIESF</sequence>
<dbReference type="PANTHER" id="PTHR11409:SF39">
    <property type="entry name" value="ADENOSINE DEAMINASE 2"/>
    <property type="match status" value="1"/>
</dbReference>
<evidence type="ECO:0000256" key="2">
    <source>
        <dbReference type="ARBA" id="ARBA00004613"/>
    </source>
</evidence>
<evidence type="ECO:0000313" key="13">
    <source>
        <dbReference type="EnsemblMetazoa" id="XP_050497825.1"/>
    </source>
</evidence>
<keyword evidence="6" id="KW-0964">Secreted</keyword>
<evidence type="ECO:0000256" key="7">
    <source>
        <dbReference type="ARBA" id="ARBA00022723"/>
    </source>
</evidence>
<dbReference type="InParanoid" id="A0A6P7GDV8"/>
<dbReference type="AlphaFoldDB" id="A0A6P7GDV8"/>
<evidence type="ECO:0000256" key="5">
    <source>
        <dbReference type="ARBA" id="ARBA00018099"/>
    </source>
</evidence>
<accession>A0A6P7GDV8</accession>
<evidence type="ECO:0000256" key="6">
    <source>
        <dbReference type="ARBA" id="ARBA00022525"/>
    </source>
</evidence>
<dbReference type="Proteomes" id="UP001652700">
    <property type="component" value="Unplaced"/>
</dbReference>
<dbReference type="GO" id="GO:0046872">
    <property type="term" value="F:metal ion binding"/>
    <property type="evidence" value="ECO:0007669"/>
    <property type="project" value="UniProtKB-KW"/>
</dbReference>
<keyword evidence="7" id="KW-0479">Metal-binding</keyword>
<comment type="catalytic activity">
    <reaction evidence="10">
        <text>adenosine + H2O + H(+) = inosine + NH4(+)</text>
        <dbReference type="Rhea" id="RHEA:24408"/>
        <dbReference type="ChEBI" id="CHEBI:15377"/>
        <dbReference type="ChEBI" id="CHEBI:15378"/>
        <dbReference type="ChEBI" id="CHEBI:16335"/>
        <dbReference type="ChEBI" id="CHEBI:17596"/>
        <dbReference type="ChEBI" id="CHEBI:28938"/>
        <dbReference type="EC" id="3.5.4.4"/>
    </reaction>
</comment>
<feature type="domain" description="Adenosine deaminase" evidence="11">
    <location>
        <begin position="174"/>
        <end position="462"/>
    </location>
</feature>
<name>A0A6P7GDV8_DIAVI</name>
<reference evidence="15" key="1">
    <citation type="submission" date="2025-04" db="UniProtKB">
        <authorList>
            <consortium name="RefSeq"/>
        </authorList>
    </citation>
    <scope>IDENTIFICATION</scope>
    <source>
        <tissue evidence="15">Whole insect</tissue>
    </source>
</reference>
<keyword evidence="9" id="KW-0378">Hydrolase</keyword>
<comment type="subcellular location">
    <subcellularLocation>
        <location evidence="2">Secreted</location>
    </subcellularLocation>
</comment>
<evidence type="ECO:0000256" key="3">
    <source>
        <dbReference type="ARBA" id="ARBA00006083"/>
    </source>
</evidence>
<reference evidence="13" key="2">
    <citation type="submission" date="2025-05" db="UniProtKB">
        <authorList>
            <consortium name="EnsemblMetazoa"/>
        </authorList>
    </citation>
    <scope>IDENTIFICATION</scope>
</reference>
<keyword evidence="14" id="KW-1185">Reference proteome</keyword>
<proteinExistence type="inferred from homology"/>
<dbReference type="RefSeq" id="XP_028143133.1">
    <property type="nucleotide sequence ID" value="XM_028287332.1"/>
</dbReference>
<dbReference type="EnsemblMetazoa" id="XM_050641868.1">
    <property type="protein sequence ID" value="XP_050497825.1"/>
    <property type="gene ID" value="LOC126878989"/>
</dbReference>
<evidence type="ECO:0000259" key="11">
    <source>
        <dbReference type="Pfam" id="PF00962"/>
    </source>
</evidence>
<dbReference type="InterPro" id="IPR006331">
    <property type="entry name" value="ADGF"/>
</dbReference>
<dbReference type="FunFam" id="3.20.20.140:FF:000017">
    <property type="entry name" value="Adenosine deaminase 2"/>
    <property type="match status" value="1"/>
</dbReference>
<comment type="similarity">
    <text evidence="3">Belongs to the metallo-dependent hydrolases superfamily. Adenosine and AMP deaminases family. ADGF subfamily.</text>
</comment>
<evidence type="ECO:0000259" key="12">
    <source>
        <dbReference type="Pfam" id="PF08451"/>
    </source>
</evidence>
<dbReference type="GO" id="GO:0005615">
    <property type="term" value="C:extracellular space"/>
    <property type="evidence" value="ECO:0007669"/>
    <property type="project" value="InterPro"/>
</dbReference>
<evidence type="ECO:0000313" key="14">
    <source>
        <dbReference type="Proteomes" id="UP001652700"/>
    </source>
</evidence>
<dbReference type="GO" id="GO:0046103">
    <property type="term" value="P:inosine biosynthetic process"/>
    <property type="evidence" value="ECO:0007669"/>
    <property type="project" value="TreeGrafter"/>
</dbReference>
<dbReference type="InterPro" id="IPR013659">
    <property type="entry name" value="A_deaminase_N"/>
</dbReference>
<feature type="domain" description="Adenosine/AMP deaminase N-terminal" evidence="12">
    <location>
        <begin position="3"/>
        <end position="86"/>
    </location>
</feature>
<dbReference type="EC" id="3.5.4.4" evidence="4"/>
<comment type="cofactor">
    <cofactor evidence="1">
        <name>Zn(2+)</name>
        <dbReference type="ChEBI" id="CHEBI:29105"/>
    </cofactor>
</comment>
<evidence type="ECO:0000256" key="4">
    <source>
        <dbReference type="ARBA" id="ARBA00012784"/>
    </source>
</evidence>
<evidence type="ECO:0000256" key="9">
    <source>
        <dbReference type="ARBA" id="ARBA00022801"/>
    </source>
</evidence>
<evidence type="ECO:0000313" key="15">
    <source>
        <dbReference type="RefSeq" id="XP_028143133.1"/>
    </source>
</evidence>
<evidence type="ECO:0000256" key="10">
    <source>
        <dbReference type="ARBA" id="ARBA00047764"/>
    </source>
</evidence>
<dbReference type="OrthoDB" id="7202371at2759"/>
<dbReference type="NCBIfam" id="TIGR01431">
    <property type="entry name" value="adm_rel"/>
    <property type="match status" value="1"/>
</dbReference>
<dbReference type="Pfam" id="PF08451">
    <property type="entry name" value="A_deaminase_N"/>
    <property type="match status" value="1"/>
</dbReference>
<dbReference type="InterPro" id="IPR032466">
    <property type="entry name" value="Metal_Hydrolase"/>
</dbReference>
<protein>
    <recommendedName>
        <fullName evidence="5">Adenosine deaminase</fullName>
        <ecNumber evidence="4">3.5.4.4</ecNumber>
    </recommendedName>
</protein>
<dbReference type="FunCoup" id="A0A6P7GDV8">
    <property type="interactions" value="125"/>
</dbReference>
<dbReference type="InterPro" id="IPR001365">
    <property type="entry name" value="A_deaminase_dom"/>
</dbReference>
<dbReference type="Gene3D" id="3.20.20.140">
    <property type="entry name" value="Metal-dependent hydrolases"/>
    <property type="match status" value="1"/>
</dbReference>
<dbReference type="GO" id="GO:0004000">
    <property type="term" value="F:adenosine deaminase activity"/>
    <property type="evidence" value="ECO:0007669"/>
    <property type="project" value="InterPro"/>
</dbReference>
<dbReference type="Pfam" id="PF00962">
    <property type="entry name" value="A_deaminase"/>
    <property type="match status" value="1"/>
</dbReference>
<evidence type="ECO:0000256" key="8">
    <source>
        <dbReference type="ARBA" id="ARBA00022729"/>
    </source>
</evidence>
<keyword evidence="8" id="KW-0732">Signal</keyword>
<dbReference type="GO" id="GO:0006154">
    <property type="term" value="P:adenosine catabolic process"/>
    <property type="evidence" value="ECO:0007669"/>
    <property type="project" value="InterPro"/>
</dbReference>
<dbReference type="SUPFAM" id="SSF51556">
    <property type="entry name" value="Metallo-dependent hydrolases"/>
    <property type="match status" value="1"/>
</dbReference>
<evidence type="ECO:0000256" key="1">
    <source>
        <dbReference type="ARBA" id="ARBA00001947"/>
    </source>
</evidence>
<organism evidence="15">
    <name type="scientific">Diabrotica virgifera virgifera</name>
    <name type="common">western corn rootworm</name>
    <dbReference type="NCBI Taxonomy" id="50390"/>
    <lineage>
        <taxon>Eukaryota</taxon>
        <taxon>Metazoa</taxon>
        <taxon>Ecdysozoa</taxon>
        <taxon>Arthropoda</taxon>
        <taxon>Hexapoda</taxon>
        <taxon>Insecta</taxon>
        <taxon>Pterygota</taxon>
        <taxon>Neoptera</taxon>
        <taxon>Endopterygota</taxon>
        <taxon>Coleoptera</taxon>
        <taxon>Polyphaga</taxon>
        <taxon>Cucujiformia</taxon>
        <taxon>Chrysomeloidea</taxon>
        <taxon>Chrysomelidae</taxon>
        <taxon>Galerucinae</taxon>
        <taxon>Diabroticina</taxon>
        <taxon>Diabroticites</taxon>
        <taxon>Diabrotica</taxon>
    </lineage>
</organism>
<gene>
    <name evidence="15" type="primary">LOC114336945</name>
</gene>
<dbReference type="InterPro" id="IPR006330">
    <property type="entry name" value="Ado/ade_deaminase"/>
</dbReference>
<dbReference type="PANTHER" id="PTHR11409">
    <property type="entry name" value="ADENOSINE DEAMINASE"/>
    <property type="match status" value="1"/>
</dbReference>